<feature type="non-terminal residue" evidence="2">
    <location>
        <position position="106"/>
    </location>
</feature>
<dbReference type="EMBL" id="JABEXW010001116">
    <property type="protein sequence ID" value="KAF4947194.1"/>
    <property type="molecule type" value="Genomic_DNA"/>
</dbReference>
<gene>
    <name evidence="2" type="ORF">FSARC_14013</name>
</gene>
<feature type="region of interest" description="Disordered" evidence="1">
    <location>
        <begin position="1"/>
        <end position="106"/>
    </location>
</feature>
<feature type="compositionally biased region" description="Acidic residues" evidence="1">
    <location>
        <begin position="56"/>
        <end position="66"/>
    </location>
</feature>
<reference evidence="2" key="1">
    <citation type="journal article" date="2020" name="BMC Genomics">
        <title>Correction to: Identification and distribution of gene clusters required for synthesis of sphingolipid metabolism inhibitors in diverse species of the filamentous fungus Fusarium.</title>
        <authorList>
            <person name="Kim H.S."/>
            <person name="Lohmar J.M."/>
            <person name="Busman M."/>
            <person name="Brown D.W."/>
            <person name="Naumann T.A."/>
            <person name="Divon H.H."/>
            <person name="Lysoe E."/>
            <person name="Uhlig S."/>
            <person name="Proctor R.H."/>
        </authorList>
    </citation>
    <scope>NUCLEOTIDE SEQUENCE</scope>
    <source>
        <strain evidence="2">NRRL 20472</strain>
    </source>
</reference>
<keyword evidence="3" id="KW-1185">Reference proteome</keyword>
<dbReference type="Proteomes" id="UP000622797">
    <property type="component" value="Unassembled WGS sequence"/>
</dbReference>
<accession>A0A8H4WRI3</accession>
<name>A0A8H4WRI3_9HYPO</name>
<proteinExistence type="predicted"/>
<feature type="compositionally biased region" description="Acidic residues" evidence="1">
    <location>
        <begin position="80"/>
        <end position="93"/>
    </location>
</feature>
<dbReference type="AlphaFoldDB" id="A0A8H4WRI3"/>
<protein>
    <submittedName>
        <fullName evidence="2">Uncharacterized protein</fullName>
    </submittedName>
</protein>
<evidence type="ECO:0000313" key="3">
    <source>
        <dbReference type="Proteomes" id="UP000622797"/>
    </source>
</evidence>
<evidence type="ECO:0000256" key="1">
    <source>
        <dbReference type="SAM" id="MobiDB-lite"/>
    </source>
</evidence>
<organism evidence="2 3">
    <name type="scientific">Fusarium sarcochroum</name>
    <dbReference type="NCBI Taxonomy" id="1208366"/>
    <lineage>
        <taxon>Eukaryota</taxon>
        <taxon>Fungi</taxon>
        <taxon>Dikarya</taxon>
        <taxon>Ascomycota</taxon>
        <taxon>Pezizomycotina</taxon>
        <taxon>Sordariomycetes</taxon>
        <taxon>Hypocreomycetidae</taxon>
        <taxon>Hypocreales</taxon>
        <taxon>Nectriaceae</taxon>
        <taxon>Fusarium</taxon>
        <taxon>Fusarium lateritium species complex</taxon>
    </lineage>
</organism>
<evidence type="ECO:0000313" key="2">
    <source>
        <dbReference type="EMBL" id="KAF4947194.1"/>
    </source>
</evidence>
<reference evidence="2" key="2">
    <citation type="submission" date="2020-05" db="EMBL/GenBank/DDBJ databases">
        <authorList>
            <person name="Kim H.-S."/>
            <person name="Proctor R.H."/>
            <person name="Brown D.W."/>
        </authorList>
    </citation>
    <scope>NUCLEOTIDE SEQUENCE</scope>
    <source>
        <strain evidence="2">NRRL 20472</strain>
    </source>
</reference>
<comment type="caution">
    <text evidence="2">The sequence shown here is derived from an EMBL/GenBank/DDBJ whole genome shotgun (WGS) entry which is preliminary data.</text>
</comment>
<sequence>MSSFTPVNPPPRNSREPDPGPDELVSNGLIFDEARNDAGQEEALQAAREAQRLPEDEIDNEEEDTFIQEAPPARRVLGLNDDDVEEQSEDEAWDPSVAAPEDKFYL</sequence>